<evidence type="ECO:0000313" key="2">
    <source>
        <dbReference type="Ensembl" id="ENSMALP00000025315.1"/>
    </source>
</evidence>
<evidence type="ECO:0000256" key="1">
    <source>
        <dbReference type="SAM" id="MobiDB-lite"/>
    </source>
</evidence>
<feature type="compositionally biased region" description="Low complexity" evidence="1">
    <location>
        <begin position="1"/>
        <end position="15"/>
    </location>
</feature>
<reference evidence="2" key="2">
    <citation type="submission" date="2025-09" db="UniProtKB">
        <authorList>
            <consortium name="Ensembl"/>
        </authorList>
    </citation>
    <scope>IDENTIFICATION</scope>
</reference>
<proteinExistence type="predicted"/>
<sequence length="78" mass="8796">MPVEGGSISGSASAARHPKHKHKAHSLSSRHTNSTEERLPGFQRGDMLEGQVREIHRRMFSLSLTHTHRQIFVVNLVM</sequence>
<reference evidence="2" key="1">
    <citation type="submission" date="2025-08" db="UniProtKB">
        <authorList>
            <consortium name="Ensembl"/>
        </authorList>
    </citation>
    <scope>IDENTIFICATION</scope>
</reference>
<dbReference type="AlphaFoldDB" id="A0A3Q3K7Q7"/>
<dbReference type="Ensembl" id="ENSMALT00000025789.1">
    <property type="protein sequence ID" value="ENSMALP00000025315.1"/>
    <property type="gene ID" value="ENSMALG00000017626.1"/>
</dbReference>
<evidence type="ECO:0000313" key="3">
    <source>
        <dbReference type="Proteomes" id="UP000261600"/>
    </source>
</evidence>
<accession>A0A3Q3K7Q7</accession>
<name>A0A3Q3K7Q7_MONAL</name>
<feature type="compositionally biased region" description="Basic residues" evidence="1">
    <location>
        <begin position="16"/>
        <end position="25"/>
    </location>
</feature>
<organism evidence="2 3">
    <name type="scientific">Monopterus albus</name>
    <name type="common">Swamp eel</name>
    <dbReference type="NCBI Taxonomy" id="43700"/>
    <lineage>
        <taxon>Eukaryota</taxon>
        <taxon>Metazoa</taxon>
        <taxon>Chordata</taxon>
        <taxon>Craniata</taxon>
        <taxon>Vertebrata</taxon>
        <taxon>Euteleostomi</taxon>
        <taxon>Actinopterygii</taxon>
        <taxon>Neopterygii</taxon>
        <taxon>Teleostei</taxon>
        <taxon>Neoteleostei</taxon>
        <taxon>Acanthomorphata</taxon>
        <taxon>Anabantaria</taxon>
        <taxon>Synbranchiformes</taxon>
        <taxon>Synbranchidae</taxon>
        <taxon>Monopterus</taxon>
    </lineage>
</organism>
<dbReference type="STRING" id="43700.ENSMALP00000025315"/>
<feature type="region of interest" description="Disordered" evidence="1">
    <location>
        <begin position="1"/>
        <end position="45"/>
    </location>
</feature>
<protein>
    <submittedName>
        <fullName evidence="2">Uncharacterized protein</fullName>
    </submittedName>
</protein>
<keyword evidence="3" id="KW-1185">Reference proteome</keyword>
<dbReference type="Proteomes" id="UP000261600">
    <property type="component" value="Unplaced"/>
</dbReference>